<dbReference type="EMBL" id="JAZGZP010000034">
    <property type="protein sequence ID" value="MFK7002144.1"/>
    <property type="molecule type" value="Genomic_DNA"/>
</dbReference>
<organism evidence="1 2">
    <name type="scientific">Flavobacterium oreochromis</name>
    <dbReference type="NCBI Taxonomy" id="2906078"/>
    <lineage>
        <taxon>Bacteria</taxon>
        <taxon>Pseudomonadati</taxon>
        <taxon>Bacteroidota</taxon>
        <taxon>Flavobacteriia</taxon>
        <taxon>Flavobacteriales</taxon>
        <taxon>Flavobacteriaceae</taxon>
        <taxon>Flavobacterium</taxon>
    </lineage>
</organism>
<comment type="caution">
    <text evidence="1">The sequence shown here is derived from an EMBL/GenBank/DDBJ whole genome shotgun (WGS) entry which is preliminary data.</text>
</comment>
<gene>
    <name evidence="1" type="ORF">V3I07_14765</name>
</gene>
<keyword evidence="2" id="KW-1185">Reference proteome</keyword>
<name>A0ABW8PC79_9FLAO</name>
<evidence type="ECO:0000313" key="1">
    <source>
        <dbReference type="EMBL" id="MFK7002144.1"/>
    </source>
</evidence>
<evidence type="ECO:0000313" key="2">
    <source>
        <dbReference type="Proteomes" id="UP001621706"/>
    </source>
</evidence>
<reference evidence="1 2" key="1">
    <citation type="submission" date="2024-02" db="EMBL/GenBank/DDBJ databases">
        <title>Comparative Genomic Analysis of Flavobacterium Species Causing Columnaris Disease of Freshwater Fish in Thailand: Insights into Virulence and Resistance Mechanisms.</title>
        <authorList>
            <person name="Nguyen D."/>
            <person name="Chokmangmeepisarn P."/>
            <person name="Khianchaikhan K."/>
            <person name="Morishita M."/>
            <person name="Bunnoy A."/>
            <person name="Rodkhum C."/>
        </authorList>
    </citation>
    <scope>NUCLEOTIDE SEQUENCE [LARGE SCALE GENOMIC DNA]</scope>
    <source>
        <strain evidence="1 2">CNRT2201</strain>
    </source>
</reference>
<accession>A0ABW8PC79</accession>
<dbReference type="RefSeq" id="WP_123902198.1">
    <property type="nucleotide sequence ID" value="NZ_JAZGZP010000034.1"/>
</dbReference>
<proteinExistence type="predicted"/>
<sequence>MSLKLLVKDNDDAFMAYKTIYNARGANAAFRLDVSLLEKIAVLRNDANFIQKIGGDEGLQQIIKNNVRVPCKSCGNSGSKYLKDVDEYLDDVRYFVNNFSEIRDASRLINELKFGAQNTLEGGAFAVRIFKENPNGLFNAANIAEIDLRFSDDVLNRFDVKFNNGFGEFKSYQVDNVSNISVKQLKQYLSDPRLANIITYIIYLTKENY</sequence>
<dbReference type="Proteomes" id="UP001621706">
    <property type="component" value="Unassembled WGS sequence"/>
</dbReference>
<protein>
    <submittedName>
        <fullName evidence="1">Uncharacterized protein</fullName>
    </submittedName>
</protein>